<dbReference type="EMBL" id="CM010719">
    <property type="protein sequence ID" value="RZC62478.1"/>
    <property type="molecule type" value="Genomic_DNA"/>
</dbReference>
<dbReference type="AlphaFoldDB" id="A0A4Y7JRP5"/>
<keyword evidence="2" id="KW-1185">Reference proteome</keyword>
<evidence type="ECO:0000313" key="2">
    <source>
        <dbReference type="Proteomes" id="UP000316621"/>
    </source>
</evidence>
<organism evidence="1 2">
    <name type="scientific">Papaver somniferum</name>
    <name type="common">Opium poppy</name>
    <dbReference type="NCBI Taxonomy" id="3469"/>
    <lineage>
        <taxon>Eukaryota</taxon>
        <taxon>Viridiplantae</taxon>
        <taxon>Streptophyta</taxon>
        <taxon>Embryophyta</taxon>
        <taxon>Tracheophyta</taxon>
        <taxon>Spermatophyta</taxon>
        <taxon>Magnoliopsida</taxon>
        <taxon>Ranunculales</taxon>
        <taxon>Papaveraceae</taxon>
        <taxon>Papaveroideae</taxon>
        <taxon>Papaver</taxon>
    </lineage>
</organism>
<sequence length="180" mass="21266">NNSKEINLSSYQQISRAATLNIKSQDPILSCPYTHTAKKFLRFLTFTTVMASKIHIFRKSAMEAGTPEKYYINPSEKLMSMVPDWRVVEHENAIELISNRVVYKGALIFGRIYNNQAIHDSENKYDDYSYIMNTDFLMLRNWSGRLKMALQRLTFLKSKLKTTRRRIRRMLLDRVQPKQY</sequence>
<dbReference type="Gramene" id="RZC62478">
    <property type="protein sequence ID" value="RZC62478"/>
    <property type="gene ID" value="C5167_024220"/>
</dbReference>
<reference evidence="1 2" key="1">
    <citation type="journal article" date="2018" name="Science">
        <title>The opium poppy genome and morphinan production.</title>
        <authorList>
            <person name="Guo L."/>
            <person name="Winzer T."/>
            <person name="Yang X."/>
            <person name="Li Y."/>
            <person name="Ning Z."/>
            <person name="He Z."/>
            <person name="Teodor R."/>
            <person name="Lu Y."/>
            <person name="Bowser T.A."/>
            <person name="Graham I.A."/>
            <person name="Ye K."/>
        </authorList>
    </citation>
    <scope>NUCLEOTIDE SEQUENCE [LARGE SCALE GENOMIC DNA]</scope>
    <source>
        <strain evidence="2">cv. HN1</strain>
        <tissue evidence="1">Leaves</tissue>
    </source>
</reference>
<protein>
    <submittedName>
        <fullName evidence="1">Uncharacterized protein</fullName>
    </submittedName>
</protein>
<evidence type="ECO:0000313" key="1">
    <source>
        <dbReference type="EMBL" id="RZC62478.1"/>
    </source>
</evidence>
<dbReference type="Proteomes" id="UP000316621">
    <property type="component" value="Chromosome 5"/>
</dbReference>
<accession>A0A4Y7JRP5</accession>
<proteinExistence type="predicted"/>
<feature type="non-terminal residue" evidence="1">
    <location>
        <position position="1"/>
    </location>
</feature>
<gene>
    <name evidence="1" type="ORF">C5167_024220</name>
</gene>
<name>A0A4Y7JRP5_PAPSO</name>